<protein>
    <submittedName>
        <fullName evidence="1">Uncharacterized protein</fullName>
    </submittedName>
</protein>
<sequence length="118" mass="13881">MRIVFNILIWTGVILFTLAIQGCKKEKCGCDGEILFEVEDVPGRLYYDKETKYTWFESTSVYSFFTFCYPEKIWDDILEFEHGEEVLLSGEVSDDCEKQVNYYASNKYVIHVTEIKLD</sequence>
<dbReference type="PROSITE" id="PS51257">
    <property type="entry name" value="PROKAR_LIPOPROTEIN"/>
    <property type="match status" value="1"/>
</dbReference>
<reference evidence="1" key="1">
    <citation type="journal article" date="2014" name="Front. Microbiol.">
        <title>High frequency of phylogenetically diverse reductive dehalogenase-homologous genes in deep subseafloor sedimentary metagenomes.</title>
        <authorList>
            <person name="Kawai M."/>
            <person name="Futagami T."/>
            <person name="Toyoda A."/>
            <person name="Takaki Y."/>
            <person name="Nishi S."/>
            <person name="Hori S."/>
            <person name="Arai W."/>
            <person name="Tsubouchi T."/>
            <person name="Morono Y."/>
            <person name="Uchiyama I."/>
            <person name="Ito T."/>
            <person name="Fujiyama A."/>
            <person name="Inagaki F."/>
            <person name="Takami H."/>
        </authorList>
    </citation>
    <scope>NUCLEOTIDE SEQUENCE</scope>
    <source>
        <strain evidence="1">Expedition CK06-06</strain>
    </source>
</reference>
<evidence type="ECO:0000313" key="1">
    <source>
        <dbReference type="EMBL" id="GAH43856.1"/>
    </source>
</evidence>
<gene>
    <name evidence="1" type="ORF">S03H2_19144</name>
</gene>
<organism evidence="1">
    <name type="scientific">marine sediment metagenome</name>
    <dbReference type="NCBI Taxonomy" id="412755"/>
    <lineage>
        <taxon>unclassified sequences</taxon>
        <taxon>metagenomes</taxon>
        <taxon>ecological metagenomes</taxon>
    </lineage>
</organism>
<dbReference type="EMBL" id="BARU01009985">
    <property type="protein sequence ID" value="GAH43856.1"/>
    <property type="molecule type" value="Genomic_DNA"/>
</dbReference>
<feature type="non-terminal residue" evidence="1">
    <location>
        <position position="118"/>
    </location>
</feature>
<accession>X1FDY7</accession>
<dbReference type="AlphaFoldDB" id="X1FDY7"/>
<comment type="caution">
    <text evidence="1">The sequence shown here is derived from an EMBL/GenBank/DDBJ whole genome shotgun (WGS) entry which is preliminary data.</text>
</comment>
<proteinExistence type="predicted"/>
<name>X1FDY7_9ZZZZ</name>